<dbReference type="Pfam" id="PF07859">
    <property type="entry name" value="Abhydrolase_3"/>
    <property type="match status" value="1"/>
</dbReference>
<accession>A0A1G5EEY7</accession>
<sequence length="348" mass="37882">MKILLKLTALLLSLGVALNVAADGGKNHPSYPLLASEFRDLSLLESVRFTPEQLQDKAKLAELNAAFLQAAEQSAVQPNEKITAPAQEAQPAVDLYIYRPATAKNEKLPVIYFMHGGGYLFGNARQNNAALAELADLNKAVVVSVEYRLASQTPYPADIDDAYHGLAYLFKNGQKLNADTNKVVIMGESAGGGLAARLALKVRDKGEFKLAGQVLIYPMLDYRTGTPQSLYNTPYTGGYVWTAEFNRIGWETLRGGQTIAQAEMPYYSAATATDLAGLPPTYMMVGSLDLFANEDMDYANRLVQAGVPTDLQLVSGVYHAFEIFNPNASQTLAYKLARTNAIQQMLAK</sequence>
<feature type="signal peptide" evidence="2">
    <location>
        <begin position="1"/>
        <end position="22"/>
    </location>
</feature>
<proteinExistence type="predicted"/>
<dbReference type="InterPro" id="IPR050300">
    <property type="entry name" value="GDXG_lipolytic_enzyme"/>
</dbReference>
<protein>
    <submittedName>
        <fullName evidence="4">Acetyl esterase/lipase</fullName>
    </submittedName>
</protein>
<organism evidence="4 5">
    <name type="scientific">Basfia succiniciproducens</name>
    <dbReference type="NCBI Taxonomy" id="653940"/>
    <lineage>
        <taxon>Bacteria</taxon>
        <taxon>Pseudomonadati</taxon>
        <taxon>Pseudomonadota</taxon>
        <taxon>Gammaproteobacteria</taxon>
        <taxon>Pasteurellales</taxon>
        <taxon>Pasteurellaceae</taxon>
        <taxon>Basfia</taxon>
    </lineage>
</organism>
<dbReference type="PANTHER" id="PTHR48081:SF8">
    <property type="entry name" value="ALPHA_BETA HYDROLASE FOLD-3 DOMAIN-CONTAINING PROTEIN-RELATED"/>
    <property type="match status" value="1"/>
</dbReference>
<dbReference type="PANTHER" id="PTHR48081">
    <property type="entry name" value="AB HYDROLASE SUPERFAMILY PROTEIN C4A8.06C"/>
    <property type="match status" value="1"/>
</dbReference>
<keyword evidence="5" id="KW-1185">Reference proteome</keyword>
<keyword evidence="2" id="KW-0732">Signal</keyword>
<evidence type="ECO:0000256" key="2">
    <source>
        <dbReference type="SAM" id="SignalP"/>
    </source>
</evidence>
<gene>
    <name evidence="4" type="ORF">SAMN02910354_02015</name>
</gene>
<dbReference type="Proteomes" id="UP000199588">
    <property type="component" value="Unassembled WGS sequence"/>
</dbReference>
<dbReference type="RefSeq" id="WP_090656668.1">
    <property type="nucleotide sequence ID" value="NZ_CP015031.1"/>
</dbReference>
<dbReference type="EMBL" id="FMUQ01000020">
    <property type="protein sequence ID" value="SCY25532.1"/>
    <property type="molecule type" value="Genomic_DNA"/>
</dbReference>
<reference evidence="4 5" key="1">
    <citation type="submission" date="2016-10" db="EMBL/GenBank/DDBJ databases">
        <authorList>
            <person name="Varghese N."/>
            <person name="Submissions S."/>
        </authorList>
    </citation>
    <scope>NUCLEOTIDE SEQUENCE [LARGE SCALE GENOMIC DNA]</scope>
    <source>
        <strain evidence="4 5">DSM 22022</strain>
    </source>
</reference>
<feature type="chain" id="PRO_5046294646" evidence="2">
    <location>
        <begin position="23"/>
        <end position="348"/>
    </location>
</feature>
<evidence type="ECO:0000313" key="4">
    <source>
        <dbReference type="EMBL" id="SCY25532.1"/>
    </source>
</evidence>
<feature type="domain" description="Alpha/beta hydrolase fold-3" evidence="3">
    <location>
        <begin position="112"/>
        <end position="321"/>
    </location>
</feature>
<evidence type="ECO:0000313" key="5">
    <source>
        <dbReference type="Proteomes" id="UP000199588"/>
    </source>
</evidence>
<name>A0A1G5EEY7_9PAST</name>
<dbReference type="SUPFAM" id="SSF53474">
    <property type="entry name" value="alpha/beta-Hydrolases"/>
    <property type="match status" value="1"/>
</dbReference>
<comment type="caution">
    <text evidence="4">The sequence shown here is derived from an EMBL/GenBank/DDBJ whole genome shotgun (WGS) entry which is preliminary data.</text>
</comment>
<dbReference type="InterPro" id="IPR029058">
    <property type="entry name" value="AB_hydrolase_fold"/>
</dbReference>
<keyword evidence="1" id="KW-0378">Hydrolase</keyword>
<dbReference type="InterPro" id="IPR013094">
    <property type="entry name" value="AB_hydrolase_3"/>
</dbReference>
<dbReference type="Gene3D" id="3.40.50.1820">
    <property type="entry name" value="alpha/beta hydrolase"/>
    <property type="match status" value="1"/>
</dbReference>
<evidence type="ECO:0000259" key="3">
    <source>
        <dbReference type="Pfam" id="PF07859"/>
    </source>
</evidence>
<evidence type="ECO:0000256" key="1">
    <source>
        <dbReference type="ARBA" id="ARBA00022801"/>
    </source>
</evidence>